<protein>
    <submittedName>
        <fullName evidence="2">Sulfurtransferase</fullName>
    </submittedName>
</protein>
<dbReference type="Pfam" id="PF00581">
    <property type="entry name" value="Rhodanese"/>
    <property type="match status" value="3"/>
</dbReference>
<dbReference type="Proteomes" id="UP000217005">
    <property type="component" value="Unassembled WGS sequence"/>
</dbReference>
<comment type="caution">
    <text evidence="2">The sequence shown here is derived from an EMBL/GenBank/DDBJ whole genome shotgun (WGS) entry which is preliminary data.</text>
</comment>
<name>A0A261RU26_9BORD</name>
<dbReference type="EMBL" id="NEVL01000007">
    <property type="protein sequence ID" value="OZI28267.1"/>
    <property type="molecule type" value="Genomic_DNA"/>
</dbReference>
<dbReference type="InterPro" id="IPR036873">
    <property type="entry name" value="Rhodanese-like_dom_sf"/>
</dbReference>
<dbReference type="RefSeq" id="WP_094829204.1">
    <property type="nucleotide sequence ID" value="NZ_NEVL01000007.1"/>
</dbReference>
<evidence type="ECO:0000313" key="2">
    <source>
        <dbReference type="EMBL" id="OZI28267.1"/>
    </source>
</evidence>
<dbReference type="SUPFAM" id="SSF52821">
    <property type="entry name" value="Rhodanese/Cell cycle control phosphatase"/>
    <property type="match status" value="4"/>
</dbReference>
<dbReference type="GO" id="GO:0004792">
    <property type="term" value="F:thiosulfate-cyanide sulfurtransferase activity"/>
    <property type="evidence" value="ECO:0007669"/>
    <property type="project" value="TreeGrafter"/>
</dbReference>
<feature type="domain" description="Rhodanese" evidence="1">
    <location>
        <begin position="294"/>
        <end position="377"/>
    </location>
</feature>
<evidence type="ECO:0000313" key="3">
    <source>
        <dbReference type="Proteomes" id="UP000217005"/>
    </source>
</evidence>
<dbReference type="CDD" id="cd01534">
    <property type="entry name" value="4RHOD_Repeat_3"/>
    <property type="match status" value="1"/>
</dbReference>
<keyword evidence="2" id="KW-0808">Transferase</keyword>
<feature type="domain" description="Rhodanese" evidence="1">
    <location>
        <begin position="151"/>
        <end position="242"/>
    </location>
</feature>
<dbReference type="PANTHER" id="PTHR44086">
    <property type="entry name" value="THIOSULFATE SULFURTRANSFERASE RDL2, MITOCHONDRIAL-RELATED"/>
    <property type="match status" value="1"/>
</dbReference>
<gene>
    <name evidence="2" type="ORF">CEG14_25505</name>
</gene>
<proteinExistence type="predicted"/>
<evidence type="ECO:0000259" key="1">
    <source>
        <dbReference type="PROSITE" id="PS50206"/>
    </source>
</evidence>
<feature type="domain" description="Rhodanese" evidence="1">
    <location>
        <begin position="392"/>
        <end position="479"/>
    </location>
</feature>
<dbReference type="OrthoDB" id="9789585at2"/>
<dbReference type="PROSITE" id="PS50206">
    <property type="entry name" value="RHODANESE_3"/>
    <property type="match status" value="4"/>
</dbReference>
<sequence length="536" mass="58095">MTYSPENSSSAASAGIDARTLKQWLHDGDEIALLDVREHGLYGEGHLFYAVPLPFSRLELEARRLMPRQSVRVVVYDDDGNGVAPLAARALRAMAYPQVHVLNGGIAGWRAAGLAVFAGVNVPSKTFGELAELAFHTPRISARELAERQARGDDLVVLDGRPLGEFNKMNIPGGICCPNGELALRAELLAPDPATTIVINCAGRTRSIIGAQTLINLGVDNPVLALENGTQGWYLEDLPLEHGARRKYPDAGTVDERLRARSRALAEKHAVEFVDADTVAQWLAQSDRSTYLCDVRTPEEFAAGSLPGAQHTPGGQLMQATDQYVACRGARLVLFDAEGVRAPAVASWLRQMGWEAFVLREGLQAQLPAAAALPAAVDALPQVLPDALAAWHAPDARMLDVRSSMAYRAAHLPAAEWTIRARLADAAVAADARVLFVADESGVAALAARTLREQGHRGEQAWLRWDADAVRAAGREVVATPQSPPDAQCIDYLFFVHDRHDGNKAAARQYLAWETDLIHQIDAQERATFRLPPMPA</sequence>
<dbReference type="AlphaFoldDB" id="A0A261RU26"/>
<organism evidence="2 3">
    <name type="scientific">Bordetella genomosp. 1</name>
    <dbReference type="NCBI Taxonomy" id="1395607"/>
    <lineage>
        <taxon>Bacteria</taxon>
        <taxon>Pseudomonadati</taxon>
        <taxon>Pseudomonadota</taxon>
        <taxon>Betaproteobacteria</taxon>
        <taxon>Burkholderiales</taxon>
        <taxon>Alcaligenaceae</taxon>
        <taxon>Bordetella</taxon>
    </lineage>
</organism>
<accession>A0A261RU26</accession>
<dbReference type="SMART" id="SM00450">
    <property type="entry name" value="RHOD"/>
    <property type="match status" value="4"/>
</dbReference>
<dbReference type="Gene3D" id="3.40.250.10">
    <property type="entry name" value="Rhodanese-like domain"/>
    <property type="match status" value="4"/>
</dbReference>
<feature type="domain" description="Rhodanese" evidence="1">
    <location>
        <begin position="27"/>
        <end position="118"/>
    </location>
</feature>
<dbReference type="InterPro" id="IPR001763">
    <property type="entry name" value="Rhodanese-like_dom"/>
</dbReference>
<dbReference type="PANTHER" id="PTHR44086:SF10">
    <property type="entry name" value="THIOSULFATE SULFURTRANSFERASE_RHODANESE-LIKE DOMAIN-CONTAINING PROTEIN 3"/>
    <property type="match status" value="1"/>
</dbReference>
<reference evidence="2 3" key="1">
    <citation type="submission" date="2017-05" db="EMBL/GenBank/DDBJ databases">
        <title>Complete and WGS of Bordetella genogroups.</title>
        <authorList>
            <person name="Spilker T."/>
            <person name="LiPuma J."/>
        </authorList>
    </citation>
    <scope>NUCLEOTIDE SEQUENCE [LARGE SCALE GENOMIC DNA]</scope>
    <source>
        <strain evidence="2 3">AU17610</strain>
    </source>
</reference>